<name>A0ABX2IMX5_9RHOB</name>
<sequence>MPLIENHAPLSLAEERLVAECSGPSRITIGDGERPIEASQDRAIRADVIRAILLNEDPSFRLHDKGLRLRGAWITGALDLQGCDLEHDITLTQCHLDSDISLVNTRLRGLHISGCLLKGMAADNASFAGSLYLRSETRIEGEISLAGARINGDLQICAAHIEAPGQDAVFAPSLRVDGSVFLGNYPYSDGITSLVAVGTLFFSSARVAHDFFVSNTSVSLKESVIGEGVFSATEEHGRDMALSLARAQVGGILFFQDNQISRGIVNLAGASVDKLKDEPEGPGAGYPLRLDGFRYNDFSRHTKTGVDTRLAWLERRPADMPFTAQPYEQLAHVMQQLGHRNDARLVLMHKERLLRRENRLLLRQENGRGIRWALMGLTDTLLRLTVGYGYRPGRAVLFAFVLIMGLGLFYQKTWDAGDMTPNAAPILVSKDWITATQLHSDNPGAFWSQPGQAGQDWETFNAFAYSADLVIPLISLGQENAWAPSTSRSPWGRAGWWMRWFAKTLGWIITALAAAALTGLIRQD</sequence>
<accession>A0ABX2IMX5</accession>
<keyword evidence="3" id="KW-1185">Reference proteome</keyword>
<dbReference type="EMBL" id="JABUFE010000002">
    <property type="protein sequence ID" value="NSX54242.1"/>
    <property type="molecule type" value="Genomic_DNA"/>
</dbReference>
<keyword evidence="1" id="KW-0472">Membrane</keyword>
<evidence type="ECO:0000313" key="2">
    <source>
        <dbReference type="EMBL" id="NSX54242.1"/>
    </source>
</evidence>
<feature type="transmembrane region" description="Helical" evidence="1">
    <location>
        <begin position="393"/>
        <end position="410"/>
    </location>
</feature>
<proteinExistence type="predicted"/>
<evidence type="ECO:0000313" key="3">
    <source>
        <dbReference type="Proteomes" id="UP000777935"/>
    </source>
</evidence>
<evidence type="ECO:0000256" key="1">
    <source>
        <dbReference type="SAM" id="Phobius"/>
    </source>
</evidence>
<dbReference type="Proteomes" id="UP000777935">
    <property type="component" value="Unassembled WGS sequence"/>
</dbReference>
<feature type="transmembrane region" description="Helical" evidence="1">
    <location>
        <begin position="500"/>
        <end position="521"/>
    </location>
</feature>
<evidence type="ECO:0008006" key="4">
    <source>
        <dbReference type="Google" id="ProtNLM"/>
    </source>
</evidence>
<keyword evidence="1" id="KW-1133">Transmembrane helix</keyword>
<gene>
    <name evidence="2" type="ORF">HRQ87_05465</name>
</gene>
<organism evidence="2 3">
    <name type="scientific">Parasulfitobacter algicola</name>
    <dbReference type="NCBI Taxonomy" id="2614809"/>
    <lineage>
        <taxon>Bacteria</taxon>
        <taxon>Pseudomonadati</taxon>
        <taxon>Pseudomonadota</taxon>
        <taxon>Alphaproteobacteria</taxon>
        <taxon>Rhodobacterales</taxon>
        <taxon>Roseobacteraceae</taxon>
        <taxon>Parasulfitobacter</taxon>
    </lineage>
</organism>
<comment type="caution">
    <text evidence="2">The sequence shown here is derived from an EMBL/GenBank/DDBJ whole genome shotgun (WGS) entry which is preliminary data.</text>
</comment>
<dbReference type="RefSeq" id="WP_174136052.1">
    <property type="nucleotide sequence ID" value="NZ_JABUFE010000002.1"/>
</dbReference>
<reference evidence="2 3" key="1">
    <citation type="submission" date="2020-06" db="EMBL/GenBank/DDBJ databases">
        <title>Sulfitobacter algicola sp. nov., isolated from green algae.</title>
        <authorList>
            <person name="Wang C."/>
        </authorList>
    </citation>
    <scope>NUCLEOTIDE SEQUENCE [LARGE SCALE GENOMIC DNA]</scope>
    <source>
        <strain evidence="2 3">1151</strain>
    </source>
</reference>
<protein>
    <recommendedName>
        <fullName evidence="4">Membrane-associated oxidoreductase</fullName>
    </recommendedName>
</protein>
<keyword evidence="1" id="KW-0812">Transmembrane</keyword>